<proteinExistence type="inferred from homology"/>
<evidence type="ECO:0000313" key="6">
    <source>
        <dbReference type="Proteomes" id="UP000791080"/>
    </source>
</evidence>
<dbReference type="RefSeq" id="WP_026420294.1">
    <property type="nucleotide sequence ID" value="NZ_AUBJ02000001.1"/>
</dbReference>
<dbReference type="SUPFAM" id="SSF53613">
    <property type="entry name" value="Ribokinase-like"/>
    <property type="match status" value="1"/>
</dbReference>
<feature type="domain" description="Carbohydrate kinase PfkB" evidence="4">
    <location>
        <begin position="11"/>
        <end position="306"/>
    </location>
</feature>
<protein>
    <submittedName>
        <fullName evidence="5">2-dehydro-3-deoxygluconokinase</fullName>
    </submittedName>
</protein>
<keyword evidence="6" id="KW-1185">Reference proteome</keyword>
<evidence type="ECO:0000256" key="1">
    <source>
        <dbReference type="ARBA" id="ARBA00010688"/>
    </source>
</evidence>
<dbReference type="InterPro" id="IPR029056">
    <property type="entry name" value="Ribokinase-like"/>
</dbReference>
<keyword evidence="2" id="KW-0808">Transferase</keyword>
<dbReference type="PANTHER" id="PTHR43320">
    <property type="entry name" value="SUGAR KINASE"/>
    <property type="match status" value="1"/>
</dbReference>
<reference evidence="5 6" key="2">
    <citation type="submission" date="2022-06" db="EMBL/GenBank/DDBJ databases">
        <title>Genomic Encyclopedia of Type Strains, Phase I: the one thousand microbial genomes (KMG-I) project.</title>
        <authorList>
            <person name="Kyrpides N."/>
        </authorList>
    </citation>
    <scope>NUCLEOTIDE SEQUENCE [LARGE SCALE GENOMIC DNA]</scope>
    <source>
        <strain evidence="5 6">DSM 43889</strain>
    </source>
</reference>
<dbReference type="Pfam" id="PF00294">
    <property type="entry name" value="PfkB"/>
    <property type="match status" value="1"/>
</dbReference>
<dbReference type="EMBL" id="AUBJ02000001">
    <property type="protein sequence ID" value="MCP2330715.1"/>
    <property type="molecule type" value="Genomic_DNA"/>
</dbReference>
<accession>A0ABT1JDZ5</accession>
<reference evidence="5 6" key="1">
    <citation type="submission" date="2013-07" db="EMBL/GenBank/DDBJ databases">
        <authorList>
            <consortium name="DOE Joint Genome Institute"/>
            <person name="Reeve W."/>
            <person name="Huntemann M."/>
            <person name="Han J."/>
            <person name="Chen A."/>
            <person name="Kyrpides N."/>
            <person name="Mavromatis K."/>
            <person name="Markowitz V."/>
            <person name="Palaniappan K."/>
            <person name="Ivanova N."/>
            <person name="Schaumberg A."/>
            <person name="Pati A."/>
            <person name="Liolios K."/>
            <person name="Nordberg H.P."/>
            <person name="Cantor M.N."/>
            <person name="Hua S.X."/>
            <person name="Woyke T."/>
        </authorList>
    </citation>
    <scope>NUCLEOTIDE SEQUENCE [LARGE SCALE GENOMIC DNA]</scope>
    <source>
        <strain evidence="5 6">DSM 43889</strain>
    </source>
</reference>
<evidence type="ECO:0000313" key="5">
    <source>
        <dbReference type="EMBL" id="MCP2330715.1"/>
    </source>
</evidence>
<name>A0ABT1JDZ5_ACTCY</name>
<dbReference type="Gene3D" id="3.40.1190.20">
    <property type="match status" value="1"/>
</dbReference>
<gene>
    <name evidence="5" type="ORF">G443_000985</name>
</gene>
<dbReference type="Proteomes" id="UP000791080">
    <property type="component" value="Unassembled WGS sequence"/>
</dbReference>
<evidence type="ECO:0000259" key="4">
    <source>
        <dbReference type="Pfam" id="PF00294"/>
    </source>
</evidence>
<dbReference type="PANTHER" id="PTHR43320:SF2">
    <property type="entry name" value="2-DEHYDRO-3-DEOXYGLUCONOKINASE_2-DEHYDRO-3-DEOXYGALACTONOKINASE"/>
    <property type="match status" value="1"/>
</dbReference>
<dbReference type="InterPro" id="IPR011611">
    <property type="entry name" value="PfkB_dom"/>
</dbReference>
<evidence type="ECO:0000256" key="3">
    <source>
        <dbReference type="ARBA" id="ARBA00022777"/>
    </source>
</evidence>
<dbReference type="CDD" id="cd01166">
    <property type="entry name" value="KdgK"/>
    <property type="match status" value="1"/>
</dbReference>
<comment type="similarity">
    <text evidence="1">Belongs to the carbohydrate kinase PfkB family.</text>
</comment>
<keyword evidence="3" id="KW-0418">Kinase</keyword>
<sequence length="345" mass="36205">MPLPAQRPPRAVCVGESMVVLVPHRTGPLEHAEEFRRYAGGAESNVAGALAGLGVDTSWVSRLGDDGFGRYLRADIADRGVDVSAVEIDPLRPTGLYVKETGDGTGDLPAGRSRMHYYRAASAASAMSPDLVSGGPARDLLDRADLVHVTGITAGISDSATDLLWHLLSRPRPSTTVSFDLNWRPGLWHGRDPAVLGRLCALADVVLLGADEAAEVLGSSSPARLRELLPNPDMLVVKNDAHDAIAVDRTGAEVVVPALDVEVVEPVGAGDAFAAGYLAGTLRDLPVAHRLRLGHLCAARALAVPGDHGVPPSPATITALLARTDDEWARTRVSRLGVDTPPVAS</sequence>
<comment type="caution">
    <text evidence="5">The sequence shown here is derived from an EMBL/GenBank/DDBJ whole genome shotgun (WGS) entry which is preliminary data.</text>
</comment>
<dbReference type="InterPro" id="IPR052700">
    <property type="entry name" value="Carb_kinase_PfkB-like"/>
</dbReference>
<organism evidence="5 6">
    <name type="scientific">Actinoalloteichus caeruleus DSM 43889</name>
    <dbReference type="NCBI Taxonomy" id="1120930"/>
    <lineage>
        <taxon>Bacteria</taxon>
        <taxon>Bacillati</taxon>
        <taxon>Actinomycetota</taxon>
        <taxon>Actinomycetes</taxon>
        <taxon>Pseudonocardiales</taxon>
        <taxon>Pseudonocardiaceae</taxon>
        <taxon>Actinoalloteichus</taxon>
        <taxon>Actinoalloteichus cyanogriseus</taxon>
    </lineage>
</organism>
<evidence type="ECO:0000256" key="2">
    <source>
        <dbReference type="ARBA" id="ARBA00022679"/>
    </source>
</evidence>